<evidence type="ECO:0000313" key="5">
    <source>
        <dbReference type="Proteomes" id="UP000254603"/>
    </source>
</evidence>
<dbReference type="EMBL" id="UGSB01000001">
    <property type="protein sequence ID" value="SUA53269.1"/>
    <property type="molecule type" value="Genomic_DNA"/>
</dbReference>
<dbReference type="PANTHER" id="PTHR42852:SF13">
    <property type="entry name" value="PROTEIN DIPZ"/>
    <property type="match status" value="1"/>
</dbReference>
<dbReference type="OrthoDB" id="9811352at2"/>
<proteinExistence type="predicted"/>
<dbReference type="Pfam" id="PF00578">
    <property type="entry name" value="AhpC-TSA"/>
    <property type="match status" value="1"/>
</dbReference>
<dbReference type="Gene3D" id="3.40.30.10">
    <property type="entry name" value="Glutaredoxin"/>
    <property type="match status" value="1"/>
</dbReference>
<dbReference type="GO" id="GO:0016209">
    <property type="term" value="F:antioxidant activity"/>
    <property type="evidence" value="ECO:0007669"/>
    <property type="project" value="InterPro"/>
</dbReference>
<keyword evidence="1" id="KW-0676">Redox-active center</keyword>
<keyword evidence="6" id="KW-1185">Reference proteome</keyword>
<evidence type="ECO:0000313" key="3">
    <source>
        <dbReference type="EMBL" id="QPT40951.1"/>
    </source>
</evidence>
<dbReference type="InterPro" id="IPR050553">
    <property type="entry name" value="Thioredoxin_ResA/DsbE_sf"/>
</dbReference>
<accession>A0A378XE36</accession>
<dbReference type="InterPro" id="IPR017937">
    <property type="entry name" value="Thioredoxin_CS"/>
</dbReference>
<organism evidence="4 5">
    <name type="scientific">Oligella ureolytica</name>
    <dbReference type="NCBI Taxonomy" id="90244"/>
    <lineage>
        <taxon>Bacteria</taxon>
        <taxon>Pseudomonadati</taxon>
        <taxon>Pseudomonadota</taxon>
        <taxon>Betaproteobacteria</taxon>
        <taxon>Burkholderiales</taxon>
        <taxon>Alcaligenaceae</taxon>
        <taxon>Oligella</taxon>
    </lineage>
</organism>
<dbReference type="PROSITE" id="PS00194">
    <property type="entry name" value="THIOREDOXIN_1"/>
    <property type="match status" value="1"/>
</dbReference>
<dbReference type="GO" id="GO:0015036">
    <property type="term" value="F:disulfide oxidoreductase activity"/>
    <property type="evidence" value="ECO:0007669"/>
    <property type="project" value="UniProtKB-ARBA"/>
</dbReference>
<evidence type="ECO:0000313" key="6">
    <source>
        <dbReference type="Proteomes" id="UP000594903"/>
    </source>
</evidence>
<feature type="domain" description="Thioredoxin" evidence="2">
    <location>
        <begin position="52"/>
        <end position="207"/>
    </location>
</feature>
<dbReference type="EMBL" id="CP065725">
    <property type="protein sequence ID" value="QPT40951.1"/>
    <property type="molecule type" value="Genomic_DNA"/>
</dbReference>
<evidence type="ECO:0000313" key="4">
    <source>
        <dbReference type="EMBL" id="SUA53269.1"/>
    </source>
</evidence>
<dbReference type="InterPro" id="IPR013766">
    <property type="entry name" value="Thioredoxin_domain"/>
</dbReference>
<evidence type="ECO:0000256" key="1">
    <source>
        <dbReference type="ARBA" id="ARBA00023284"/>
    </source>
</evidence>
<dbReference type="PROSITE" id="PS51352">
    <property type="entry name" value="THIOREDOXIN_2"/>
    <property type="match status" value="1"/>
</dbReference>
<sequence length="207" mass="23169">MAIFKSRKFFSKEGLIRRFKSVVGRIVTLSIVAAGFVLIDTMAPEQMARAQTQAKPRLQAMSITDVDAERLNHLLTTPLKDLAGEEHQISDYRDKIVIVNFWASWCAPCVEEMPDLEGINRNFDKVQVIGYSVDTEQNIHRFLSKVPVDFPILIGEPTAISLMRKLGNPSGGLPFSLVFAPDHKLAYKIIGQLDVEELRAKLVEMGA</sequence>
<dbReference type="InterPro" id="IPR036249">
    <property type="entry name" value="Thioredoxin-like_sf"/>
</dbReference>
<dbReference type="InterPro" id="IPR000866">
    <property type="entry name" value="AhpC/TSA"/>
</dbReference>
<dbReference type="AlphaFoldDB" id="A0A378XE36"/>
<dbReference type="Proteomes" id="UP000594903">
    <property type="component" value="Chromosome"/>
</dbReference>
<dbReference type="Proteomes" id="UP000254603">
    <property type="component" value="Unassembled WGS sequence"/>
</dbReference>
<name>A0A378XE36_9BURK</name>
<evidence type="ECO:0000259" key="2">
    <source>
        <dbReference type="PROSITE" id="PS51352"/>
    </source>
</evidence>
<dbReference type="SUPFAM" id="SSF52833">
    <property type="entry name" value="Thioredoxin-like"/>
    <property type="match status" value="1"/>
</dbReference>
<reference evidence="4 5" key="1">
    <citation type="submission" date="2018-06" db="EMBL/GenBank/DDBJ databases">
        <authorList>
            <consortium name="Pathogen Informatics"/>
            <person name="Doyle S."/>
        </authorList>
    </citation>
    <scope>NUCLEOTIDE SEQUENCE [LARGE SCALE GENOMIC DNA]</scope>
    <source>
        <strain evidence="4 5">NCTC11997</strain>
    </source>
</reference>
<reference evidence="3 6" key="2">
    <citation type="submission" date="2020-12" db="EMBL/GenBank/DDBJ databases">
        <title>FDA dAtabase for Regulatory Grade micrObial Sequences (FDA-ARGOS): Supporting development and validation of Infectious Disease Dx tests.</title>
        <authorList>
            <person name="Sproer C."/>
            <person name="Gronow S."/>
            <person name="Severitt S."/>
            <person name="Schroder I."/>
            <person name="Tallon L."/>
            <person name="Sadzewicz L."/>
            <person name="Zhao X."/>
            <person name="Boylan J."/>
            <person name="Ott S."/>
            <person name="Bowen H."/>
            <person name="Vavikolanu K."/>
            <person name="Mehta A."/>
            <person name="Aluvathingal J."/>
            <person name="Nadendla S."/>
            <person name="Lowell S."/>
            <person name="Myers T."/>
            <person name="Yan Y."/>
            <person name="Sichtig H."/>
        </authorList>
    </citation>
    <scope>NUCLEOTIDE SEQUENCE [LARGE SCALE GENOMIC DNA]</scope>
    <source>
        <strain evidence="3 6">FDAARGOS_872</strain>
    </source>
</reference>
<dbReference type="PANTHER" id="PTHR42852">
    <property type="entry name" value="THIOL:DISULFIDE INTERCHANGE PROTEIN DSBE"/>
    <property type="match status" value="1"/>
</dbReference>
<dbReference type="RefSeq" id="WP_018573887.1">
    <property type="nucleotide sequence ID" value="NZ_CP065725.1"/>
</dbReference>
<protein>
    <submittedName>
        <fullName evidence="4">Thiol-disulfide oxidoreductase resA</fullName>
    </submittedName>
    <submittedName>
        <fullName evidence="3">TlpA family protein disulfide reductase</fullName>
    </submittedName>
</protein>
<dbReference type="STRING" id="1122619.GCA_000373745_00710"/>
<gene>
    <name evidence="4" type="primary">resA_1</name>
    <name evidence="3" type="ORF">I6G29_05175</name>
    <name evidence="4" type="ORF">NCTC11997_01089</name>
</gene>
<dbReference type="CDD" id="cd02966">
    <property type="entry name" value="TlpA_like_family"/>
    <property type="match status" value="1"/>
</dbReference>